<keyword evidence="3 6" id="KW-0812">Transmembrane</keyword>
<dbReference type="InterPro" id="IPR016174">
    <property type="entry name" value="Di-haem_cyt_TM"/>
</dbReference>
<evidence type="ECO:0000259" key="7">
    <source>
        <dbReference type="Pfam" id="PF01292"/>
    </source>
</evidence>
<dbReference type="Pfam" id="PF01292">
    <property type="entry name" value="Ni_hydr_CYTB"/>
    <property type="match status" value="1"/>
</dbReference>
<evidence type="ECO:0000256" key="1">
    <source>
        <dbReference type="ARBA" id="ARBA00004651"/>
    </source>
</evidence>
<feature type="transmembrane region" description="Helical" evidence="6">
    <location>
        <begin position="36"/>
        <end position="57"/>
    </location>
</feature>
<evidence type="ECO:0000256" key="6">
    <source>
        <dbReference type="SAM" id="Phobius"/>
    </source>
</evidence>
<dbReference type="InterPro" id="IPR051542">
    <property type="entry name" value="Hydrogenase_cytochrome"/>
</dbReference>
<feature type="transmembrane region" description="Helical" evidence="6">
    <location>
        <begin position="191"/>
        <end position="217"/>
    </location>
</feature>
<dbReference type="RefSeq" id="WP_133683733.1">
    <property type="nucleotide sequence ID" value="NZ_SNZP01000017.1"/>
</dbReference>
<evidence type="ECO:0000256" key="3">
    <source>
        <dbReference type="ARBA" id="ARBA00022692"/>
    </source>
</evidence>
<evidence type="ECO:0000313" key="9">
    <source>
        <dbReference type="Proteomes" id="UP000295611"/>
    </source>
</evidence>
<evidence type="ECO:0000256" key="2">
    <source>
        <dbReference type="ARBA" id="ARBA00022475"/>
    </source>
</evidence>
<feature type="transmembrane region" description="Helical" evidence="6">
    <location>
        <begin position="96"/>
        <end position="118"/>
    </location>
</feature>
<feature type="transmembrane region" description="Helical" evidence="6">
    <location>
        <begin position="12"/>
        <end position="30"/>
    </location>
</feature>
<dbReference type="OrthoDB" id="196472at2"/>
<dbReference type="AlphaFoldDB" id="A0A4R7AZI4"/>
<dbReference type="EMBL" id="SNZP01000017">
    <property type="protein sequence ID" value="TDR72067.1"/>
    <property type="molecule type" value="Genomic_DNA"/>
</dbReference>
<dbReference type="Proteomes" id="UP000295611">
    <property type="component" value="Unassembled WGS sequence"/>
</dbReference>
<dbReference type="InterPro" id="IPR011577">
    <property type="entry name" value="Cyt_b561_bac/Ni-Hgenase"/>
</dbReference>
<organism evidence="8 9">
    <name type="scientific">Paludibacterium purpuratum</name>
    <dbReference type="NCBI Taxonomy" id="1144873"/>
    <lineage>
        <taxon>Bacteria</taxon>
        <taxon>Pseudomonadati</taxon>
        <taxon>Pseudomonadota</taxon>
        <taxon>Betaproteobacteria</taxon>
        <taxon>Neisseriales</taxon>
        <taxon>Chromobacteriaceae</taxon>
        <taxon>Paludibacterium</taxon>
    </lineage>
</organism>
<dbReference type="Gene3D" id="1.20.950.20">
    <property type="entry name" value="Transmembrane di-heme cytochromes, Chain C"/>
    <property type="match status" value="1"/>
</dbReference>
<feature type="transmembrane region" description="Helical" evidence="6">
    <location>
        <begin position="149"/>
        <end position="170"/>
    </location>
</feature>
<dbReference type="GO" id="GO:0022904">
    <property type="term" value="P:respiratory electron transport chain"/>
    <property type="evidence" value="ECO:0007669"/>
    <property type="project" value="InterPro"/>
</dbReference>
<evidence type="ECO:0000256" key="4">
    <source>
        <dbReference type="ARBA" id="ARBA00022989"/>
    </source>
</evidence>
<proteinExistence type="predicted"/>
<dbReference type="GO" id="GO:0009055">
    <property type="term" value="F:electron transfer activity"/>
    <property type="evidence" value="ECO:0007669"/>
    <property type="project" value="InterPro"/>
</dbReference>
<comment type="caution">
    <text evidence="8">The sequence shown here is derived from an EMBL/GenBank/DDBJ whole genome shotgun (WGS) entry which is preliminary data.</text>
</comment>
<dbReference type="PANTHER" id="PTHR30485">
    <property type="entry name" value="NI/FE-HYDROGENASE 1 B-TYPE CYTOCHROME SUBUNIT"/>
    <property type="match status" value="1"/>
</dbReference>
<evidence type="ECO:0000256" key="5">
    <source>
        <dbReference type="ARBA" id="ARBA00023136"/>
    </source>
</evidence>
<accession>A0A4R7AZI4</accession>
<dbReference type="PANTHER" id="PTHR30485:SF2">
    <property type="entry name" value="BLL0597 PROTEIN"/>
    <property type="match status" value="1"/>
</dbReference>
<name>A0A4R7AZI4_9NEIS</name>
<keyword evidence="4 6" id="KW-1133">Transmembrane helix</keyword>
<protein>
    <submittedName>
        <fullName evidence="8">Cytochrome b</fullName>
    </submittedName>
</protein>
<keyword evidence="2" id="KW-1003">Cell membrane</keyword>
<sequence>MKRVVAVWDLPTRLFHWTLVGLFAGMWFTGTQGGDWLRYHIWCGEGVAVLLLFRLVWGFFGSQTARFSDFLKGPDVIRRYLRGRLPEHQQPGHNPLGGLMVLALILVLLFQVSTGLFASDVDSYLYNGPLAHLIASGRSEVLTDLHKGFFNLIMLLVAVHVAAVVYHRVFKRQNLIGAMLSGRKAFDAEVAPLYFAPLRLALLSLALSAGVVVALVLGAG</sequence>
<comment type="subcellular location">
    <subcellularLocation>
        <location evidence="1">Cell membrane</location>
        <topology evidence="1">Multi-pass membrane protein</topology>
    </subcellularLocation>
</comment>
<evidence type="ECO:0000313" key="8">
    <source>
        <dbReference type="EMBL" id="TDR72067.1"/>
    </source>
</evidence>
<keyword evidence="9" id="KW-1185">Reference proteome</keyword>
<feature type="domain" description="Cytochrome b561 bacterial/Ni-hydrogenase" evidence="7">
    <location>
        <begin position="7"/>
        <end position="182"/>
    </location>
</feature>
<reference evidence="8 9" key="1">
    <citation type="submission" date="2019-03" db="EMBL/GenBank/DDBJ databases">
        <title>Genomic Encyclopedia of Type Strains, Phase III (KMG-III): the genomes of soil and plant-associated and newly described type strains.</title>
        <authorList>
            <person name="Whitman W."/>
        </authorList>
    </citation>
    <scope>NUCLEOTIDE SEQUENCE [LARGE SCALE GENOMIC DNA]</scope>
    <source>
        <strain evidence="8 9">CECT 8976</strain>
    </source>
</reference>
<gene>
    <name evidence="8" type="ORF">DFP86_11776</name>
</gene>
<dbReference type="GO" id="GO:0005886">
    <property type="term" value="C:plasma membrane"/>
    <property type="evidence" value="ECO:0007669"/>
    <property type="project" value="UniProtKB-SubCell"/>
</dbReference>
<dbReference type="GO" id="GO:0020037">
    <property type="term" value="F:heme binding"/>
    <property type="evidence" value="ECO:0007669"/>
    <property type="project" value="TreeGrafter"/>
</dbReference>
<keyword evidence="5 6" id="KW-0472">Membrane</keyword>
<dbReference type="SUPFAM" id="SSF81342">
    <property type="entry name" value="Transmembrane di-heme cytochromes"/>
    <property type="match status" value="1"/>
</dbReference>